<sequence length="170" mass="17059">MTDRPQYPTGRQITDADLLAALLCPTRPPAPPRPPAAPARPGPGPAVDVAALLELARRQGALEAAVTQTAPAAETSASILPRWAVGTAVASVGIGAEPCLLGWALDLLATGAAAVAAGESPPADPQCILIGAVLDRQPSIARSAPKGGGIEVTQTITQTITQSVKGGGRR</sequence>
<accession>Q8GR30</accession>
<evidence type="ECO:0000256" key="1">
    <source>
        <dbReference type="SAM" id="MobiDB-lite"/>
    </source>
</evidence>
<proteinExistence type="predicted"/>
<organism evidence="2">
    <name type="scientific">Streptomyces laurentii</name>
    <dbReference type="NCBI Taxonomy" id="39478"/>
    <lineage>
        <taxon>Bacteria</taxon>
        <taxon>Bacillati</taxon>
        <taxon>Actinomycetota</taxon>
        <taxon>Actinomycetes</taxon>
        <taxon>Kitasatosporales</taxon>
        <taxon>Streptomycetaceae</taxon>
        <taxon>Streptomyces</taxon>
    </lineage>
</organism>
<name>Q8GR30_STRLU</name>
<feature type="compositionally biased region" description="Pro residues" evidence="1">
    <location>
        <begin position="26"/>
        <end position="44"/>
    </location>
</feature>
<dbReference type="EMBL" id="AB093554">
    <property type="protein sequence ID" value="BAC21267.1"/>
    <property type="molecule type" value="Genomic_DNA"/>
</dbReference>
<evidence type="ECO:0000313" key="2">
    <source>
        <dbReference type="EMBL" id="BAC21267.1"/>
    </source>
</evidence>
<geneLocation type="plasmid" evidence="2">
    <name>pSLS</name>
</geneLocation>
<reference evidence="2" key="1">
    <citation type="submission" date="2002-10" db="EMBL/GenBank/DDBJ databases">
        <title>Nucleotide Sequence of Conjugative and Integrative Plasmid pSLS from Streptomyces laurentii ATCC31255.</title>
        <authorList>
            <person name="Sakemi H."/>
            <person name="Nishitake S."/>
            <person name="Mangkorn R."/>
            <person name="Shirakemi T."/>
            <person name="Doi K."/>
            <person name="Ogata S."/>
        </authorList>
    </citation>
    <scope>NUCLEOTIDE SEQUENCE</scope>
    <source>
        <strain evidence="2">ATCC 31255</strain>
        <plasmid evidence="2">pSLS</plasmid>
    </source>
</reference>
<feature type="region of interest" description="Disordered" evidence="1">
    <location>
        <begin position="24"/>
        <end position="44"/>
    </location>
</feature>
<dbReference type="AlphaFoldDB" id="Q8GR30"/>
<gene>
    <name evidence="2" type="primary">spdB1SL</name>
</gene>
<protein>
    <submittedName>
        <fullName evidence="2">Putative spread protein</fullName>
    </submittedName>
</protein>
<keyword evidence="2" id="KW-0614">Plasmid</keyword>